<gene>
    <name evidence="18" type="ORF">UT61_C0017G0002</name>
</gene>
<evidence type="ECO:0000313" key="18">
    <source>
        <dbReference type="EMBL" id="KKR29965.1"/>
    </source>
</evidence>
<dbReference type="SMART" id="SM00487">
    <property type="entry name" value="DEXDc"/>
    <property type="match status" value="1"/>
</dbReference>
<dbReference type="Pfam" id="PF19833">
    <property type="entry name" value="RecG_dom3_C"/>
    <property type="match status" value="1"/>
</dbReference>
<dbReference type="EMBL" id="LBXL01000017">
    <property type="protein sequence ID" value="KKR29965.1"/>
    <property type="molecule type" value="Genomic_DNA"/>
</dbReference>
<dbReference type="SUPFAM" id="SSF50249">
    <property type="entry name" value="Nucleic acid-binding proteins"/>
    <property type="match status" value="1"/>
</dbReference>
<dbReference type="GO" id="GO:0003677">
    <property type="term" value="F:DNA binding"/>
    <property type="evidence" value="ECO:0007669"/>
    <property type="project" value="UniProtKB-KW"/>
</dbReference>
<evidence type="ECO:0000256" key="6">
    <source>
        <dbReference type="ARBA" id="ARBA00022806"/>
    </source>
</evidence>
<evidence type="ECO:0000256" key="12">
    <source>
        <dbReference type="ARBA" id="ARBA00034617"/>
    </source>
</evidence>
<keyword evidence="5 15" id="KW-0378">Hydrolase</keyword>
<dbReference type="GO" id="GO:0006281">
    <property type="term" value="P:DNA repair"/>
    <property type="evidence" value="ECO:0007669"/>
    <property type="project" value="UniProtKB-UniRule"/>
</dbReference>
<dbReference type="InterPro" id="IPR011545">
    <property type="entry name" value="DEAD/DEAH_box_helicase_dom"/>
</dbReference>
<comment type="catalytic activity">
    <reaction evidence="14 15">
        <text>ATP + H2O = ADP + phosphate + H(+)</text>
        <dbReference type="Rhea" id="RHEA:13065"/>
        <dbReference type="ChEBI" id="CHEBI:15377"/>
        <dbReference type="ChEBI" id="CHEBI:15378"/>
        <dbReference type="ChEBI" id="CHEBI:30616"/>
        <dbReference type="ChEBI" id="CHEBI:43474"/>
        <dbReference type="ChEBI" id="CHEBI:456216"/>
        <dbReference type="EC" id="5.6.2.4"/>
    </reaction>
</comment>
<evidence type="ECO:0000256" key="14">
    <source>
        <dbReference type="ARBA" id="ARBA00048988"/>
    </source>
</evidence>
<accession>A0A0G0S5G0</accession>
<dbReference type="NCBIfam" id="TIGR00643">
    <property type="entry name" value="recG"/>
    <property type="match status" value="1"/>
</dbReference>
<proteinExistence type="inferred from homology"/>
<evidence type="ECO:0000256" key="5">
    <source>
        <dbReference type="ARBA" id="ARBA00022801"/>
    </source>
</evidence>
<dbReference type="CDD" id="cd04488">
    <property type="entry name" value="RecG_wedge_OBF"/>
    <property type="match status" value="1"/>
</dbReference>
<dbReference type="NCBIfam" id="NF008168">
    <property type="entry name" value="PRK10917.2-2"/>
    <property type="match status" value="1"/>
</dbReference>
<dbReference type="Gene3D" id="2.40.50.140">
    <property type="entry name" value="Nucleic acid-binding proteins"/>
    <property type="match status" value="1"/>
</dbReference>
<evidence type="ECO:0000256" key="4">
    <source>
        <dbReference type="ARBA" id="ARBA00022763"/>
    </source>
</evidence>
<dbReference type="InterPro" id="IPR012340">
    <property type="entry name" value="NA-bd_OB-fold"/>
</dbReference>
<dbReference type="GO" id="GO:0043138">
    <property type="term" value="F:3'-5' DNA helicase activity"/>
    <property type="evidence" value="ECO:0007669"/>
    <property type="project" value="UniProtKB-EC"/>
</dbReference>
<evidence type="ECO:0000259" key="16">
    <source>
        <dbReference type="PROSITE" id="PS51192"/>
    </source>
</evidence>
<dbReference type="SUPFAM" id="SSF52540">
    <property type="entry name" value="P-loop containing nucleoside triphosphate hydrolases"/>
    <property type="match status" value="2"/>
</dbReference>
<evidence type="ECO:0000256" key="8">
    <source>
        <dbReference type="ARBA" id="ARBA00023125"/>
    </source>
</evidence>
<dbReference type="InterPro" id="IPR027417">
    <property type="entry name" value="P-loop_NTPase"/>
</dbReference>
<dbReference type="PANTHER" id="PTHR47964">
    <property type="entry name" value="ATP-DEPENDENT DNA HELICASE HOMOLOG RECG, CHLOROPLASTIC"/>
    <property type="match status" value="1"/>
</dbReference>
<dbReference type="InterPro" id="IPR047112">
    <property type="entry name" value="RecG/Mfd"/>
</dbReference>
<name>A0A0G0S5G0_9BACT</name>
<dbReference type="InterPro" id="IPR033454">
    <property type="entry name" value="RecG_wedge"/>
</dbReference>
<dbReference type="GO" id="GO:0005524">
    <property type="term" value="F:ATP binding"/>
    <property type="evidence" value="ECO:0007669"/>
    <property type="project" value="UniProtKB-KW"/>
</dbReference>
<evidence type="ECO:0000256" key="15">
    <source>
        <dbReference type="RuleBase" id="RU363016"/>
    </source>
</evidence>
<dbReference type="InterPro" id="IPR045562">
    <property type="entry name" value="RecG_dom3_C"/>
</dbReference>
<sequence>MKLSSSVLKLPFVGPSYATRLKKLNIETVEDLLLHVPTRYIDYRHHAKIISSEVGVTVTITGEVTAIKNQYTRHGKKLQFAKVSDNTGELDVVWFNQPYLTRSIHIGDKVALSGKVDNFNNKKALISPEYEILHEGSNPLHTGRLVPIYPATTKLSSKWLRGRIATAYQLSAMWLEEFLPDADLKKYKLLEYQNSVRSIHFPTDFDESSVGKKRLAFNELLFLQLKNKLRKKDWEENKVVHILSIKSEMLKNFVYNLDFELTNSQENSIREIFDDLKSNLPMNRLLEGDVGSGKTVVAAAAAFASFVNGFQTVFMAPTQILAQQHFNTLKQLFNNYKVRVALVTSAGIKSDIGKSDIFIGTHALIHNKVSFDKVALVIIDEQHRFGVEQRAHLIKKSKSGNFAPHVLTMTATPIPRTIALTVYGDLNLSTLKELPKGRIPIVTWIVPETKRPGAYAWIKDQLNQKGVQAFVICPLIEESDKESMQQIKAATQEFANLKKIFNKQKLGLLHGRMKTKEKDKILEQFKKGKIDILVSTPVVEVGIDIPNATIMAIEGAERFGLAQLHQLRGRVGRSDKKSYCLLFSGTRASKPSPRLNAMTKTSSGFELAELDLKLRGPGEVYGIRQHGFTELKIASWQDSDLIKSAKKLANSIFNNLDSYPKVKKILKRGSIVMN</sequence>
<feature type="domain" description="Helicase C-terminal" evidence="17">
    <location>
        <begin position="450"/>
        <end position="618"/>
    </location>
</feature>
<dbReference type="InterPro" id="IPR004609">
    <property type="entry name" value="ATP-dep_DNA_helicase_RecG"/>
</dbReference>
<feature type="domain" description="Helicase ATP-binding" evidence="16">
    <location>
        <begin position="275"/>
        <end position="431"/>
    </location>
</feature>
<dbReference type="PROSITE" id="PS51192">
    <property type="entry name" value="HELICASE_ATP_BIND_1"/>
    <property type="match status" value="1"/>
</dbReference>
<dbReference type="Pfam" id="PF00270">
    <property type="entry name" value="DEAD"/>
    <property type="match status" value="1"/>
</dbReference>
<dbReference type="PANTHER" id="PTHR47964:SF1">
    <property type="entry name" value="ATP-DEPENDENT DNA HELICASE HOMOLOG RECG, CHLOROPLASTIC"/>
    <property type="match status" value="1"/>
</dbReference>
<comment type="function">
    <text evidence="15">Plays a critical role in recombination and DNA repair. Helps process Holliday junction intermediates to mature products by catalyzing branch migration. Has replication fork regression activity, unwinds stalled or blocked replication forks to make a HJ that can be resolved. Has a DNA unwinding activity characteristic of a DNA helicase with 3'-5' polarity.</text>
</comment>
<dbReference type="InterPro" id="IPR001650">
    <property type="entry name" value="Helicase_C-like"/>
</dbReference>
<evidence type="ECO:0000256" key="13">
    <source>
        <dbReference type="ARBA" id="ARBA00034808"/>
    </source>
</evidence>
<evidence type="ECO:0000256" key="3">
    <source>
        <dbReference type="ARBA" id="ARBA00022741"/>
    </source>
</evidence>
<comment type="catalytic activity">
    <reaction evidence="12 15">
        <text>Couples ATP hydrolysis with the unwinding of duplex DNA by translocating in the 3'-5' direction.</text>
        <dbReference type="EC" id="5.6.2.4"/>
    </reaction>
</comment>
<comment type="similarity">
    <text evidence="1 15">Belongs to the helicase family. RecG subfamily.</text>
</comment>
<dbReference type="Gene3D" id="3.40.50.300">
    <property type="entry name" value="P-loop containing nucleotide triphosphate hydrolases"/>
    <property type="match status" value="2"/>
</dbReference>
<evidence type="ECO:0000256" key="1">
    <source>
        <dbReference type="ARBA" id="ARBA00007504"/>
    </source>
</evidence>
<keyword evidence="3 15" id="KW-0547">Nucleotide-binding</keyword>
<comment type="caution">
    <text evidence="18">The sequence shown here is derived from an EMBL/GenBank/DDBJ whole genome shotgun (WGS) entry which is preliminary data.</text>
</comment>
<dbReference type="NCBIfam" id="NF008165">
    <property type="entry name" value="PRK10917.1-3"/>
    <property type="match status" value="1"/>
</dbReference>
<evidence type="ECO:0000259" key="17">
    <source>
        <dbReference type="PROSITE" id="PS51194"/>
    </source>
</evidence>
<dbReference type="Pfam" id="PF17191">
    <property type="entry name" value="RecG_wedge"/>
    <property type="match status" value="1"/>
</dbReference>
<dbReference type="InterPro" id="IPR014001">
    <property type="entry name" value="Helicase_ATP-bd"/>
</dbReference>
<evidence type="ECO:0000256" key="9">
    <source>
        <dbReference type="ARBA" id="ARBA00023172"/>
    </source>
</evidence>
<dbReference type="PROSITE" id="PS51194">
    <property type="entry name" value="HELICASE_CTER"/>
    <property type="match status" value="1"/>
</dbReference>
<keyword evidence="10 15" id="KW-0234">DNA repair</keyword>
<reference evidence="18 19" key="1">
    <citation type="journal article" date="2015" name="Nature">
        <title>rRNA introns, odd ribosomes, and small enigmatic genomes across a large radiation of phyla.</title>
        <authorList>
            <person name="Brown C.T."/>
            <person name="Hug L.A."/>
            <person name="Thomas B.C."/>
            <person name="Sharon I."/>
            <person name="Castelle C.J."/>
            <person name="Singh A."/>
            <person name="Wilkins M.J."/>
            <person name="Williams K.H."/>
            <person name="Banfield J.F."/>
        </authorList>
    </citation>
    <scope>NUCLEOTIDE SEQUENCE [LARGE SCALE GENOMIC DNA]</scope>
</reference>
<evidence type="ECO:0000256" key="2">
    <source>
        <dbReference type="ARBA" id="ARBA00017846"/>
    </source>
</evidence>
<keyword evidence="4 15" id="KW-0227">DNA damage</keyword>
<keyword evidence="9 15" id="KW-0233">DNA recombination</keyword>
<protein>
    <recommendedName>
        <fullName evidence="2 15">ATP-dependent DNA helicase RecG</fullName>
        <ecNumber evidence="13 15">5.6.2.4</ecNumber>
    </recommendedName>
</protein>
<dbReference type="GO" id="GO:0006310">
    <property type="term" value="P:DNA recombination"/>
    <property type="evidence" value="ECO:0007669"/>
    <property type="project" value="UniProtKB-UniRule"/>
</dbReference>
<organism evidence="18 19">
    <name type="scientific">Candidatus Woesebacteria bacterium GW2011_GWA1_39_8</name>
    <dbReference type="NCBI Taxonomy" id="1618552"/>
    <lineage>
        <taxon>Bacteria</taxon>
        <taxon>Candidatus Woeseibacteriota</taxon>
    </lineage>
</organism>
<dbReference type="Pfam" id="PF00271">
    <property type="entry name" value="Helicase_C"/>
    <property type="match status" value="1"/>
</dbReference>
<evidence type="ECO:0000256" key="10">
    <source>
        <dbReference type="ARBA" id="ARBA00023204"/>
    </source>
</evidence>
<evidence type="ECO:0000313" key="19">
    <source>
        <dbReference type="Proteomes" id="UP000034793"/>
    </source>
</evidence>
<dbReference type="AlphaFoldDB" id="A0A0G0S5G0"/>
<dbReference type="PATRIC" id="fig|1618552.3.peg.558"/>
<dbReference type="EC" id="5.6.2.4" evidence="13 15"/>
<dbReference type="SMART" id="SM00490">
    <property type="entry name" value="HELICc"/>
    <property type="match status" value="1"/>
</dbReference>
<evidence type="ECO:0000256" key="7">
    <source>
        <dbReference type="ARBA" id="ARBA00022840"/>
    </source>
</evidence>
<keyword evidence="11" id="KW-0413">Isomerase</keyword>
<dbReference type="GO" id="GO:0016887">
    <property type="term" value="F:ATP hydrolysis activity"/>
    <property type="evidence" value="ECO:0007669"/>
    <property type="project" value="RHEA"/>
</dbReference>
<keyword evidence="6 15" id="KW-0347">Helicase</keyword>
<evidence type="ECO:0000256" key="11">
    <source>
        <dbReference type="ARBA" id="ARBA00023235"/>
    </source>
</evidence>
<keyword evidence="7 15" id="KW-0067">ATP-binding</keyword>
<keyword evidence="8" id="KW-0238">DNA-binding</keyword>
<dbReference type="Proteomes" id="UP000034793">
    <property type="component" value="Unassembled WGS sequence"/>
</dbReference>